<sequence>MKQISIISTLLGCTLCTLVATAEESYIAPLANESLLLDLTKTTADLVTVGERGHILRSQNGEQWVQEKAPTLSTLTAITSTEGKSWAVGHDAIIIQQDSKGQPWVIQNFLPELQKPLLDVHFINAKEGIAIGAYGTYFETSDGGENWVRVAHSQFLPVEDIEYLEEIRLEDEAFYLSELTSILPHLNKITQVGEMLYIAGESGLIARSDDKGKSWQRMDVPYYGSFFDITALEDGSVVAVGLRGNIFKLDNAGSNWVTVNSGITSSLNTIVPLEGNSFVAMGNSGNVICVKNNEVRKAHFDDGKAINALLLDENQLFIATATGIKTLAYDKKHTVCEGMSKTL</sequence>
<dbReference type="PANTHER" id="PTHR47199:SF2">
    <property type="entry name" value="PHOTOSYSTEM II STABILITY_ASSEMBLY FACTOR HCF136, CHLOROPLASTIC"/>
    <property type="match status" value="1"/>
</dbReference>
<dbReference type="Gene3D" id="2.130.10.10">
    <property type="entry name" value="YVTN repeat-like/Quinoprotein amine dehydrogenase"/>
    <property type="match status" value="1"/>
</dbReference>
<keyword evidence="3" id="KW-0732">Signal</keyword>
<evidence type="ECO:0000259" key="4">
    <source>
        <dbReference type="Pfam" id="PF14870"/>
    </source>
</evidence>
<dbReference type="Proteomes" id="UP001500359">
    <property type="component" value="Unassembled WGS sequence"/>
</dbReference>
<dbReference type="InterPro" id="IPR028203">
    <property type="entry name" value="PSII_CF48-like_dom"/>
</dbReference>
<evidence type="ECO:0000256" key="1">
    <source>
        <dbReference type="ARBA" id="ARBA00022531"/>
    </source>
</evidence>
<dbReference type="Pfam" id="PF14870">
    <property type="entry name" value="PSII_BNR"/>
    <property type="match status" value="1"/>
</dbReference>
<name>A0ABN1LBS0_9ALTE</name>
<keyword evidence="6" id="KW-1185">Reference proteome</keyword>
<evidence type="ECO:0000256" key="3">
    <source>
        <dbReference type="SAM" id="SignalP"/>
    </source>
</evidence>
<feature type="chain" id="PRO_5046458905" evidence="3">
    <location>
        <begin position="23"/>
        <end position="343"/>
    </location>
</feature>
<dbReference type="EMBL" id="BAAAFD010000001">
    <property type="protein sequence ID" value="GAA0852017.1"/>
    <property type="molecule type" value="Genomic_DNA"/>
</dbReference>
<proteinExistence type="predicted"/>
<accession>A0ABN1LBS0</accession>
<evidence type="ECO:0000313" key="6">
    <source>
        <dbReference type="Proteomes" id="UP001500359"/>
    </source>
</evidence>
<keyword evidence="1" id="KW-0602">Photosynthesis</keyword>
<feature type="signal peptide" evidence="3">
    <location>
        <begin position="1"/>
        <end position="22"/>
    </location>
</feature>
<dbReference type="PANTHER" id="PTHR47199">
    <property type="entry name" value="PHOTOSYSTEM II STABILITY/ASSEMBLY FACTOR HCF136, CHLOROPLASTIC"/>
    <property type="match status" value="1"/>
</dbReference>
<reference evidence="5 6" key="1">
    <citation type="journal article" date="2019" name="Int. J. Syst. Evol. Microbiol.">
        <title>The Global Catalogue of Microorganisms (GCM) 10K type strain sequencing project: providing services to taxonomists for standard genome sequencing and annotation.</title>
        <authorList>
            <consortium name="The Broad Institute Genomics Platform"/>
            <consortium name="The Broad Institute Genome Sequencing Center for Infectious Disease"/>
            <person name="Wu L."/>
            <person name="Ma J."/>
        </authorList>
    </citation>
    <scope>NUCLEOTIDE SEQUENCE [LARGE SCALE GENOMIC DNA]</scope>
    <source>
        <strain evidence="5 6">JCM 15896</strain>
    </source>
</reference>
<dbReference type="InterPro" id="IPR015943">
    <property type="entry name" value="WD40/YVTN_repeat-like_dom_sf"/>
</dbReference>
<feature type="domain" description="Photosynthesis system II assembly factor Ycf48/Hcf136-like" evidence="4">
    <location>
        <begin position="113"/>
        <end position="289"/>
    </location>
</feature>
<keyword evidence="2" id="KW-0604">Photosystem II</keyword>
<evidence type="ECO:0000256" key="2">
    <source>
        <dbReference type="ARBA" id="ARBA00023276"/>
    </source>
</evidence>
<gene>
    <name evidence="5" type="ORF">GCM10009114_00840</name>
</gene>
<evidence type="ECO:0000313" key="5">
    <source>
        <dbReference type="EMBL" id="GAA0852017.1"/>
    </source>
</evidence>
<dbReference type="SUPFAM" id="SSF110296">
    <property type="entry name" value="Oligoxyloglucan reducing end-specific cellobiohydrolase"/>
    <property type="match status" value="1"/>
</dbReference>
<comment type="caution">
    <text evidence="5">The sequence shown here is derived from an EMBL/GenBank/DDBJ whole genome shotgun (WGS) entry which is preliminary data.</text>
</comment>
<organism evidence="5 6">
    <name type="scientific">Aliiglaciecola litoralis</name>
    <dbReference type="NCBI Taxonomy" id="582857"/>
    <lineage>
        <taxon>Bacteria</taxon>
        <taxon>Pseudomonadati</taxon>
        <taxon>Pseudomonadota</taxon>
        <taxon>Gammaproteobacteria</taxon>
        <taxon>Alteromonadales</taxon>
        <taxon>Alteromonadaceae</taxon>
        <taxon>Aliiglaciecola</taxon>
    </lineage>
</organism>
<dbReference type="RefSeq" id="WP_343855588.1">
    <property type="nucleotide sequence ID" value="NZ_BAAAFD010000001.1"/>
</dbReference>
<protein>
    <submittedName>
        <fullName evidence="5">YCF48-related protein</fullName>
    </submittedName>
</protein>